<name>A0A4Q7DG35_9PROT</name>
<keyword evidence="4" id="KW-1185">Reference proteome</keyword>
<evidence type="ECO:0000313" key="4">
    <source>
        <dbReference type="Proteomes" id="UP000293550"/>
    </source>
</evidence>
<sequence length="166" mass="18593">MEQIHQSISSPHNMDAKRQTFFQQMGLIQDRSSSSSSSPSASSSSVADSLYQMAKQPNKTLREFLNGQSSDSGTIYETLLEVMTKAQEIMKEAEKKAGDNSEEGRRRAVNQTINFIRSNVNKIDHQITQTSADIKKLEGDLETLEARSKCPAPQKLDTKLREFFSS</sequence>
<feature type="region of interest" description="Disordered" evidence="2">
    <location>
        <begin position="1"/>
        <end position="51"/>
    </location>
</feature>
<keyword evidence="1" id="KW-0175">Coiled coil</keyword>
<organism evidence="3 4">
    <name type="scientific">Candidatus Finniella inopinata</name>
    <dbReference type="NCBI Taxonomy" id="1696036"/>
    <lineage>
        <taxon>Bacteria</taxon>
        <taxon>Pseudomonadati</taxon>
        <taxon>Pseudomonadota</taxon>
        <taxon>Alphaproteobacteria</taxon>
        <taxon>Holosporales</taxon>
        <taxon>Candidatus Paracaedibacteraceae</taxon>
        <taxon>Candidatus Finniella</taxon>
    </lineage>
</organism>
<evidence type="ECO:0000313" key="3">
    <source>
        <dbReference type="EMBL" id="RZI45801.1"/>
    </source>
</evidence>
<gene>
    <name evidence="3" type="ORF">EQU50_05030</name>
</gene>
<dbReference type="AlphaFoldDB" id="A0A4Q7DG35"/>
<feature type="coiled-coil region" evidence="1">
    <location>
        <begin position="76"/>
        <end position="103"/>
    </location>
</feature>
<evidence type="ECO:0000256" key="2">
    <source>
        <dbReference type="SAM" id="MobiDB-lite"/>
    </source>
</evidence>
<feature type="region of interest" description="Disordered" evidence="2">
    <location>
        <begin position="147"/>
        <end position="166"/>
    </location>
</feature>
<feature type="compositionally biased region" description="Polar residues" evidence="2">
    <location>
        <begin position="1"/>
        <end position="12"/>
    </location>
</feature>
<dbReference type="EMBL" id="SCFB01000006">
    <property type="protein sequence ID" value="RZI45801.1"/>
    <property type="molecule type" value="Genomic_DNA"/>
</dbReference>
<comment type="caution">
    <text evidence="3">The sequence shown here is derived from an EMBL/GenBank/DDBJ whole genome shotgun (WGS) entry which is preliminary data.</text>
</comment>
<reference evidence="3 4" key="1">
    <citation type="submission" date="2018-10" db="EMBL/GenBank/DDBJ databases">
        <title>An updated phylogeny of the Alphaproteobacteria reveals that the parasitic Rickettsiales and Holosporales have independent origins.</title>
        <authorList>
            <person name="Munoz-Gomez S.A."/>
            <person name="Hess S."/>
            <person name="Burger G."/>
            <person name="Lang B.F."/>
            <person name="Susko E."/>
            <person name="Slamovits C.H."/>
            <person name="Roger A.J."/>
        </authorList>
    </citation>
    <scope>NUCLEOTIDE SEQUENCE [LARGE SCALE GENOMIC DNA]</scope>
    <source>
        <strain evidence="3">HOLO01</strain>
    </source>
</reference>
<evidence type="ECO:0000256" key="1">
    <source>
        <dbReference type="SAM" id="Coils"/>
    </source>
</evidence>
<feature type="compositionally biased region" description="Basic and acidic residues" evidence="2">
    <location>
        <begin position="156"/>
        <end position="166"/>
    </location>
</feature>
<dbReference type="Proteomes" id="UP000293550">
    <property type="component" value="Unassembled WGS sequence"/>
</dbReference>
<proteinExistence type="predicted"/>
<accession>A0A4Q7DG35</accession>
<feature type="compositionally biased region" description="Low complexity" evidence="2">
    <location>
        <begin position="32"/>
        <end position="45"/>
    </location>
</feature>
<protein>
    <submittedName>
        <fullName evidence="3">Uncharacterized protein</fullName>
    </submittedName>
</protein>